<evidence type="ECO:0000313" key="2">
    <source>
        <dbReference type="EMBL" id="ADB61369.1"/>
    </source>
</evidence>
<evidence type="ECO:0000313" key="3">
    <source>
        <dbReference type="Proteomes" id="UP000001903"/>
    </source>
</evidence>
<sequence length="216" mass="24439">MPFLRESVRGDERTMTDSNKRRPERIVADESRRTFLKKSVVATVGASAAASGVTSAQDYDEERPGPLEGAWEALIFQNNFHPEARFAIVSDTLDWSPNYGGIDDSWFTGYNTRTIRWLNTGEHVQLFIADEADIGQYDVSLGYVPNLKEGSDRPLVYEVSPEWTPFDNDPRLTAINFSPVEEEIETRLLEGDDWWRNQQETIPDDESIGGNATDDT</sequence>
<reference evidence="2 3" key="1">
    <citation type="journal article" date="2010" name="Stand. Genomic Sci.">
        <title>Complete genome sequence of Haloterrigena turkmenica type strain (4k).</title>
        <authorList>
            <person name="Saunders E."/>
            <person name="Tindall B.J."/>
            <person name="Fahnrich R."/>
            <person name="Lapidus A."/>
            <person name="Copeland A."/>
            <person name="Del Rio T.G."/>
            <person name="Lucas S."/>
            <person name="Chen F."/>
            <person name="Tice H."/>
            <person name="Cheng J.F."/>
            <person name="Han C."/>
            <person name="Detter J.C."/>
            <person name="Bruce D."/>
            <person name="Goodwin L."/>
            <person name="Chain P."/>
            <person name="Pitluck S."/>
            <person name="Pati A."/>
            <person name="Ivanova N."/>
            <person name="Mavromatis K."/>
            <person name="Chen A."/>
            <person name="Palaniappan K."/>
            <person name="Land M."/>
            <person name="Hauser L."/>
            <person name="Chang Y.J."/>
            <person name="Jeffries C.D."/>
            <person name="Brettin T."/>
            <person name="Rohde M."/>
            <person name="Goker M."/>
            <person name="Bristow J."/>
            <person name="Eisen J.A."/>
            <person name="Markowitz V."/>
            <person name="Hugenholtz P."/>
            <person name="Klenk H.P."/>
            <person name="Kyrpides N.C."/>
        </authorList>
    </citation>
    <scope>NUCLEOTIDE SEQUENCE [LARGE SCALE GENOMIC DNA]</scope>
    <source>
        <strain evidence="3">ATCC 51198 / DSM 5511 / JCM 9101 / NCIMB 13204 / VKM B-1734 / 4k</strain>
    </source>
</reference>
<dbReference type="Proteomes" id="UP000001903">
    <property type="component" value="Chromosome"/>
</dbReference>
<accession>D2RVU0</accession>
<evidence type="ECO:0008006" key="4">
    <source>
        <dbReference type="Google" id="ProtNLM"/>
    </source>
</evidence>
<feature type="region of interest" description="Disordered" evidence="1">
    <location>
        <begin position="191"/>
        <end position="216"/>
    </location>
</feature>
<dbReference type="InterPro" id="IPR006311">
    <property type="entry name" value="TAT_signal"/>
</dbReference>
<protein>
    <recommendedName>
        <fullName evidence="4">Twin-arginine translocation signal domain-containing protein</fullName>
    </recommendedName>
</protein>
<dbReference type="HOGENOM" id="CLU_1275293_0_0_2"/>
<keyword evidence="3" id="KW-1185">Reference proteome</keyword>
<proteinExistence type="predicted"/>
<gene>
    <name evidence="2" type="ordered locus">Htur_2492</name>
</gene>
<organism evidence="2 3">
    <name type="scientific">Haloterrigena turkmenica (strain ATCC 51198 / DSM 5511 / JCM 9101 / NCIMB 13204 / VKM B-1734 / 4k)</name>
    <name type="common">Halococcus turkmenicus</name>
    <dbReference type="NCBI Taxonomy" id="543526"/>
    <lineage>
        <taxon>Archaea</taxon>
        <taxon>Methanobacteriati</taxon>
        <taxon>Methanobacteriota</taxon>
        <taxon>Stenosarchaea group</taxon>
        <taxon>Halobacteria</taxon>
        <taxon>Halobacteriales</taxon>
        <taxon>Natrialbaceae</taxon>
        <taxon>Haloterrigena</taxon>
    </lineage>
</organism>
<dbReference type="PROSITE" id="PS51318">
    <property type="entry name" value="TAT"/>
    <property type="match status" value="1"/>
</dbReference>
<name>D2RVU0_HALTV</name>
<feature type="region of interest" description="Disordered" evidence="1">
    <location>
        <begin position="1"/>
        <end position="26"/>
    </location>
</feature>
<dbReference type="KEGG" id="htu:Htur_2492"/>
<dbReference type="AlphaFoldDB" id="D2RVU0"/>
<dbReference type="EMBL" id="CP001860">
    <property type="protein sequence ID" value="ADB61369.1"/>
    <property type="molecule type" value="Genomic_DNA"/>
</dbReference>
<evidence type="ECO:0000256" key="1">
    <source>
        <dbReference type="SAM" id="MobiDB-lite"/>
    </source>
</evidence>